<organism evidence="4 5">
    <name type="scientific">Pyronema omphalodes (strain CBS 100304)</name>
    <name type="common">Pyronema confluens</name>
    <dbReference type="NCBI Taxonomy" id="1076935"/>
    <lineage>
        <taxon>Eukaryota</taxon>
        <taxon>Fungi</taxon>
        <taxon>Dikarya</taxon>
        <taxon>Ascomycota</taxon>
        <taxon>Pezizomycotina</taxon>
        <taxon>Pezizomycetes</taxon>
        <taxon>Pezizales</taxon>
        <taxon>Pyronemataceae</taxon>
        <taxon>Pyronema</taxon>
    </lineage>
</organism>
<evidence type="ECO:0000313" key="4">
    <source>
        <dbReference type="EMBL" id="CCX12074.1"/>
    </source>
</evidence>
<name>U4LIB5_PYROM</name>
<dbReference type="EMBL" id="HF935675">
    <property type="protein sequence ID" value="CCX12074.1"/>
    <property type="molecule type" value="Genomic_DNA"/>
</dbReference>
<feature type="compositionally biased region" description="Pro residues" evidence="2">
    <location>
        <begin position="101"/>
        <end position="115"/>
    </location>
</feature>
<dbReference type="GO" id="GO:0005737">
    <property type="term" value="C:cytoplasm"/>
    <property type="evidence" value="ECO:0007669"/>
    <property type="project" value="TreeGrafter"/>
</dbReference>
<dbReference type="GO" id="GO:0031146">
    <property type="term" value="P:SCF-dependent proteasomal ubiquitin-dependent protein catabolic process"/>
    <property type="evidence" value="ECO:0007669"/>
    <property type="project" value="TreeGrafter"/>
</dbReference>
<accession>U4LIB5</accession>
<dbReference type="Pfam" id="PF12937">
    <property type="entry name" value="F-box-like"/>
    <property type="match status" value="1"/>
</dbReference>
<dbReference type="InterPro" id="IPR045464">
    <property type="entry name" value="Hrt3/FBXO9_C"/>
</dbReference>
<feature type="region of interest" description="Disordered" evidence="2">
    <location>
        <begin position="1"/>
        <end position="142"/>
    </location>
</feature>
<dbReference type="OrthoDB" id="2117972at2759"/>
<dbReference type="OMA" id="SWSQVFQ"/>
<dbReference type="PROSITE" id="PS50181">
    <property type="entry name" value="FBOX"/>
    <property type="match status" value="1"/>
</dbReference>
<feature type="domain" description="F-box" evidence="3">
    <location>
        <begin position="247"/>
        <end position="297"/>
    </location>
</feature>
<keyword evidence="1" id="KW-0833">Ubl conjugation pathway</keyword>
<dbReference type="Pfam" id="PF19270">
    <property type="entry name" value="FBO_C"/>
    <property type="match status" value="1"/>
</dbReference>
<dbReference type="eggNOG" id="KOG2997">
    <property type="taxonomic scope" value="Eukaryota"/>
</dbReference>
<feature type="compositionally biased region" description="Basic and acidic residues" evidence="2">
    <location>
        <begin position="130"/>
        <end position="141"/>
    </location>
</feature>
<dbReference type="STRING" id="1076935.U4LIB5"/>
<dbReference type="AlphaFoldDB" id="U4LIB5"/>
<keyword evidence="5" id="KW-1185">Reference proteome</keyword>
<dbReference type="GO" id="GO:0019005">
    <property type="term" value="C:SCF ubiquitin ligase complex"/>
    <property type="evidence" value="ECO:0007669"/>
    <property type="project" value="TreeGrafter"/>
</dbReference>
<evidence type="ECO:0000313" key="5">
    <source>
        <dbReference type="Proteomes" id="UP000018144"/>
    </source>
</evidence>
<dbReference type="SUPFAM" id="SSF81383">
    <property type="entry name" value="F-box domain"/>
    <property type="match status" value="1"/>
</dbReference>
<protein>
    <submittedName>
        <fullName evidence="4">Similar to F-box protein pof7 acc. no. O74531</fullName>
    </submittedName>
</protein>
<dbReference type="PANTHER" id="PTHR12874:SF9">
    <property type="entry name" value="F-BOX ONLY PROTEIN 48"/>
    <property type="match status" value="1"/>
</dbReference>
<feature type="compositionally biased region" description="Low complexity" evidence="2">
    <location>
        <begin position="75"/>
        <end position="100"/>
    </location>
</feature>
<dbReference type="Proteomes" id="UP000018144">
    <property type="component" value="Unassembled WGS sequence"/>
</dbReference>
<dbReference type="Gene3D" id="1.20.1280.50">
    <property type="match status" value="1"/>
</dbReference>
<feature type="compositionally biased region" description="Acidic residues" evidence="2">
    <location>
        <begin position="316"/>
        <end position="345"/>
    </location>
</feature>
<feature type="compositionally biased region" description="Polar residues" evidence="2">
    <location>
        <begin position="58"/>
        <end position="70"/>
    </location>
</feature>
<dbReference type="InterPro" id="IPR001810">
    <property type="entry name" value="F-box_dom"/>
</dbReference>
<dbReference type="PANTHER" id="PTHR12874">
    <property type="entry name" value="F-BOX ONLY PROTEIN 48-RELATED"/>
    <property type="match status" value="1"/>
</dbReference>
<proteinExistence type="predicted"/>
<evidence type="ECO:0000259" key="3">
    <source>
        <dbReference type="PROSITE" id="PS50181"/>
    </source>
</evidence>
<gene>
    <name evidence="4" type="ORF">PCON_11668</name>
</gene>
<dbReference type="InterPro" id="IPR036047">
    <property type="entry name" value="F-box-like_dom_sf"/>
</dbReference>
<reference evidence="4 5" key="1">
    <citation type="journal article" date="2013" name="PLoS Genet.">
        <title>The genome and development-dependent transcriptomes of Pyronema confluens: a window into fungal evolution.</title>
        <authorList>
            <person name="Traeger S."/>
            <person name="Altegoer F."/>
            <person name="Freitag M."/>
            <person name="Gabaldon T."/>
            <person name="Kempken F."/>
            <person name="Kumar A."/>
            <person name="Marcet-Houben M."/>
            <person name="Poggeler S."/>
            <person name="Stajich J.E."/>
            <person name="Nowrousian M."/>
        </authorList>
    </citation>
    <scope>NUCLEOTIDE SEQUENCE [LARGE SCALE GENOMIC DNA]</scope>
    <source>
        <strain evidence="5">CBS 100304</strain>
        <tissue evidence="4">Vegetative mycelium</tissue>
    </source>
</reference>
<evidence type="ECO:0000256" key="2">
    <source>
        <dbReference type="SAM" id="MobiDB-lite"/>
    </source>
</evidence>
<feature type="region of interest" description="Disordered" evidence="2">
    <location>
        <begin position="316"/>
        <end position="348"/>
    </location>
</feature>
<sequence length="550" mass="60935">MADESELSAFRRQWQAEVSARKSGTSTKAPAAAVGPPKPRRPSTTQRRPSVTAAVPTAPTSPKQRRTSVTAPRRPSVTAPASAGSSSVSASTGPSASTSTIPPPAPVPTGFPSPTPLKTGSKKTPQSALEHYEAAVEHEASGDLGESLKLYRQAFRLDDRVDKVYKEKYFPAVKKTVDSAIAAAGGKTVVEKKDGVTEGKKDEGMPSMSELVKSFASLGIEAERKPVVGGKKETETTEEEEEGEKKFCLLAEVPGELLLQILRHLALADVAAYVRLGQVCKHLCYVVSSEESIWAEVTRRTFKKQVWEWKVEVDGTELPEPEPFPEELAEVSEEEAEGSDGELAEGEPKRIIPVDNEELERYNGSWKEMFHLRPRLRFNGVYISTCNYHRAGGHMGSALTWGTPVHTVTYYRYLRFYPDGTLLSLLTTHGPAEVVYLFSKPSLLPAALKGHPTTSAIAQWAPYVSRGRWRLDHEGRVDIETEVRNLKRYLFRMQFRVRNVKGRGAVKLNWEGFWSWNKLTDDLAAFEGRNDKPFFFSRVVAAEKEMGVEL</sequence>
<evidence type="ECO:0000256" key="1">
    <source>
        <dbReference type="ARBA" id="ARBA00022786"/>
    </source>
</evidence>